<feature type="region of interest" description="Disordered" evidence="6">
    <location>
        <begin position="121"/>
        <end position="165"/>
    </location>
</feature>
<feature type="compositionally biased region" description="Basic and acidic residues" evidence="6">
    <location>
        <begin position="121"/>
        <end position="154"/>
    </location>
</feature>
<accession>A0ABS1RW82</accession>
<feature type="chain" id="PRO_5046698880" description="High-affinity zinc uptake system protein ZnuA" evidence="7">
    <location>
        <begin position="22"/>
        <end position="328"/>
    </location>
</feature>
<keyword evidence="3" id="KW-0813">Transport</keyword>
<keyword evidence="4 7" id="KW-0732">Signal</keyword>
<evidence type="ECO:0000256" key="1">
    <source>
        <dbReference type="ARBA" id="ARBA00011028"/>
    </source>
</evidence>
<dbReference type="Proteomes" id="UP000604473">
    <property type="component" value="Unassembled WGS sequence"/>
</dbReference>
<protein>
    <recommendedName>
        <fullName evidence="2">High-affinity zinc uptake system protein ZnuA</fullName>
    </recommendedName>
</protein>
<reference evidence="8 9" key="1">
    <citation type="submission" date="2021-01" db="EMBL/GenBank/DDBJ databases">
        <title>Draft genomes of Rhodovulum sulfidophilum.</title>
        <authorList>
            <person name="Guzman M.S."/>
        </authorList>
    </citation>
    <scope>NUCLEOTIDE SEQUENCE [LARGE SCALE GENOMIC DNA]</scope>
    <source>
        <strain evidence="8 9">AB35</strain>
    </source>
</reference>
<proteinExistence type="inferred from homology"/>
<feature type="signal peptide" evidence="7">
    <location>
        <begin position="1"/>
        <end position="21"/>
    </location>
</feature>
<dbReference type="Pfam" id="PF01297">
    <property type="entry name" value="ZnuA"/>
    <property type="match status" value="1"/>
</dbReference>
<dbReference type="EMBL" id="JAESJJ010000020">
    <property type="protein sequence ID" value="MBL3609923.1"/>
    <property type="molecule type" value="Genomic_DNA"/>
</dbReference>
<keyword evidence="5" id="KW-0406">Ion transport</keyword>
<dbReference type="PANTHER" id="PTHR42953">
    <property type="entry name" value="HIGH-AFFINITY ZINC UPTAKE SYSTEM PROTEIN ZNUA-RELATED"/>
    <property type="match status" value="1"/>
</dbReference>
<evidence type="ECO:0000313" key="8">
    <source>
        <dbReference type="EMBL" id="MBL3609923.1"/>
    </source>
</evidence>
<evidence type="ECO:0000256" key="6">
    <source>
        <dbReference type="SAM" id="MobiDB-lite"/>
    </source>
</evidence>
<dbReference type="InterPro" id="IPR050492">
    <property type="entry name" value="Bact_metal-bind_prot9"/>
</dbReference>
<gene>
    <name evidence="8" type="ORF">JMM60_14145</name>
</gene>
<dbReference type="Gene3D" id="3.40.50.1980">
    <property type="entry name" value="Nitrogenase molybdenum iron protein domain"/>
    <property type="match status" value="2"/>
</dbReference>
<dbReference type="RefSeq" id="WP_202249755.1">
    <property type="nucleotide sequence ID" value="NZ_JAESJJ010000020.1"/>
</dbReference>
<sequence length="328" mass="35295">MRRNLILGTVSVLGLATAANAEVPSVVADIPPVHSLVSIVMGDLGTPGLLVQPGASPHGYSLRPSEAEALDDADAVFWVGEALEPWLEGPLDALAADAHVVELMETNGTTELEFRENATFEPHSHDHGHKHAEAGHDHDHDHEHAEDHDHDHEGHHHHGHDPHAWLDPENAKAWLGAIAAELSELDPENAATYAANAKAGQAELDGLIGEISAELAPVRGKHFIVFHDAYHYFENRFDFPASGSITLSDASAPSPARIEEIQNKVRELDVTCAFSEPQFNPKLVATVFRGTDAKAGVMDPLGADLAIGADLYPHLLRNLSSSLTDCLE</sequence>
<dbReference type="SUPFAM" id="SSF53807">
    <property type="entry name" value="Helical backbone' metal receptor"/>
    <property type="match status" value="1"/>
</dbReference>
<keyword evidence="5" id="KW-0864">Zinc transport</keyword>
<comment type="caution">
    <text evidence="8">The sequence shown here is derived from an EMBL/GenBank/DDBJ whole genome shotgun (WGS) entry which is preliminary data.</text>
</comment>
<keyword evidence="5" id="KW-0862">Zinc</keyword>
<organism evidence="8 9">
    <name type="scientific">Rhodovulum sulfidophilum</name>
    <name type="common">Rhodobacter sulfidophilus</name>
    <dbReference type="NCBI Taxonomy" id="35806"/>
    <lineage>
        <taxon>Bacteria</taxon>
        <taxon>Pseudomonadati</taxon>
        <taxon>Pseudomonadota</taxon>
        <taxon>Alphaproteobacteria</taxon>
        <taxon>Rhodobacterales</taxon>
        <taxon>Paracoccaceae</taxon>
        <taxon>Rhodovulum</taxon>
    </lineage>
</organism>
<comment type="similarity">
    <text evidence="1">Belongs to the bacterial solute-binding protein 9 family.</text>
</comment>
<evidence type="ECO:0000313" key="9">
    <source>
        <dbReference type="Proteomes" id="UP000604473"/>
    </source>
</evidence>
<evidence type="ECO:0000256" key="3">
    <source>
        <dbReference type="ARBA" id="ARBA00022448"/>
    </source>
</evidence>
<evidence type="ECO:0000256" key="2">
    <source>
        <dbReference type="ARBA" id="ARBA00015915"/>
    </source>
</evidence>
<evidence type="ECO:0000256" key="5">
    <source>
        <dbReference type="ARBA" id="ARBA00022906"/>
    </source>
</evidence>
<keyword evidence="9" id="KW-1185">Reference proteome</keyword>
<evidence type="ECO:0000256" key="7">
    <source>
        <dbReference type="SAM" id="SignalP"/>
    </source>
</evidence>
<name>A0ABS1RW82_RHOSU</name>
<dbReference type="InterPro" id="IPR006127">
    <property type="entry name" value="ZnuA-like"/>
</dbReference>
<evidence type="ECO:0000256" key="4">
    <source>
        <dbReference type="ARBA" id="ARBA00022729"/>
    </source>
</evidence>
<dbReference type="PANTHER" id="PTHR42953:SF3">
    <property type="entry name" value="HIGH-AFFINITY ZINC UPTAKE SYSTEM PROTEIN ZNUA"/>
    <property type="match status" value="1"/>
</dbReference>